<evidence type="ECO:0000313" key="2">
    <source>
        <dbReference type="Proteomes" id="UP000007305"/>
    </source>
</evidence>
<reference evidence="1" key="3">
    <citation type="submission" date="2021-05" db="UniProtKB">
        <authorList>
            <consortium name="EnsemblPlants"/>
        </authorList>
    </citation>
    <scope>IDENTIFICATION</scope>
    <source>
        <strain evidence="1">cv. B73</strain>
    </source>
</reference>
<reference evidence="1" key="2">
    <citation type="submission" date="2019-07" db="EMBL/GenBank/DDBJ databases">
        <authorList>
            <person name="Seetharam A."/>
            <person name="Woodhouse M."/>
            <person name="Cannon E."/>
        </authorList>
    </citation>
    <scope>NUCLEOTIDE SEQUENCE [LARGE SCALE GENOMIC DNA]</scope>
    <source>
        <strain evidence="1">cv. B73</strain>
    </source>
</reference>
<keyword evidence="2" id="KW-1185">Reference proteome</keyword>
<organism evidence="1 2">
    <name type="scientific">Zea mays</name>
    <name type="common">Maize</name>
    <dbReference type="NCBI Taxonomy" id="4577"/>
    <lineage>
        <taxon>Eukaryota</taxon>
        <taxon>Viridiplantae</taxon>
        <taxon>Streptophyta</taxon>
        <taxon>Embryophyta</taxon>
        <taxon>Tracheophyta</taxon>
        <taxon>Spermatophyta</taxon>
        <taxon>Magnoliopsida</taxon>
        <taxon>Liliopsida</taxon>
        <taxon>Poales</taxon>
        <taxon>Poaceae</taxon>
        <taxon>PACMAD clade</taxon>
        <taxon>Panicoideae</taxon>
        <taxon>Andropogonodae</taxon>
        <taxon>Andropogoneae</taxon>
        <taxon>Tripsacinae</taxon>
        <taxon>Zea</taxon>
    </lineage>
</organism>
<dbReference type="AlphaFoldDB" id="A0A804MF11"/>
<sequence length="67" mass="7686">MVLFLKGHKNHLPAYLRMLVETLVMEATISAQPQTCLKDLVEQLTQALMRHGIISAYLSKQHWDPKV</sequence>
<proteinExistence type="predicted"/>
<evidence type="ECO:0000313" key="1">
    <source>
        <dbReference type="EnsemblPlants" id="Zm00001eb080500_P004"/>
    </source>
</evidence>
<accession>A0A804MF11</accession>
<gene>
    <name evidence="1" type="primary">LOC100381835</name>
</gene>
<name>A0A804MF11_MAIZE</name>
<dbReference type="Proteomes" id="UP000007305">
    <property type="component" value="Chromosome 2"/>
</dbReference>
<reference evidence="2" key="1">
    <citation type="submission" date="2015-12" db="EMBL/GenBank/DDBJ databases">
        <title>Update maize B73 reference genome by single molecule sequencing technologies.</title>
        <authorList>
            <consortium name="Maize Genome Sequencing Project"/>
            <person name="Ware D."/>
        </authorList>
    </citation>
    <scope>NUCLEOTIDE SEQUENCE [LARGE SCALE GENOMIC DNA]</scope>
    <source>
        <strain evidence="2">cv. B73</strain>
    </source>
</reference>
<dbReference type="Gramene" id="Zm00001eb080500_T004">
    <property type="protein sequence ID" value="Zm00001eb080500_P004"/>
    <property type="gene ID" value="Zm00001eb080500"/>
</dbReference>
<dbReference type="EnsemblPlants" id="Zm00001eb080500_T004">
    <property type="protein sequence ID" value="Zm00001eb080500_P004"/>
    <property type="gene ID" value="Zm00001eb080500"/>
</dbReference>
<protein>
    <submittedName>
        <fullName evidence="1">Uncharacterized protein</fullName>
    </submittedName>
</protein>